<evidence type="ECO:0000256" key="7">
    <source>
        <dbReference type="PIRSR" id="PIRSR005536-1"/>
    </source>
</evidence>
<dbReference type="CDD" id="cd14791">
    <property type="entry name" value="GH36"/>
    <property type="match status" value="1"/>
</dbReference>
<accession>A0A4R6U432</accession>
<dbReference type="InterPro" id="IPR038417">
    <property type="entry name" value="Alpga-gal_N_sf"/>
</dbReference>
<evidence type="ECO:0000256" key="1">
    <source>
        <dbReference type="ARBA" id="ARBA00001255"/>
    </source>
</evidence>
<evidence type="ECO:0000256" key="5">
    <source>
        <dbReference type="ARBA" id="ARBA00023295"/>
    </source>
</evidence>
<keyword evidence="12" id="KW-1185">Reference proteome</keyword>
<comment type="catalytic activity">
    <reaction evidence="1 6">
        <text>Hydrolysis of terminal, non-reducing alpha-D-galactose residues in alpha-D-galactosides, including galactose oligosaccharides, galactomannans and galactolipids.</text>
        <dbReference type="EC" id="3.2.1.22"/>
    </reaction>
</comment>
<comment type="caution">
    <text evidence="11">The sequence shown here is derived from an EMBL/GenBank/DDBJ whole genome shotgun (WGS) entry which is preliminary data.</text>
</comment>
<dbReference type="Pfam" id="PF02065">
    <property type="entry name" value="Melibiase"/>
    <property type="match status" value="1"/>
</dbReference>
<proteinExistence type="inferred from homology"/>
<dbReference type="InterPro" id="IPR013780">
    <property type="entry name" value="Glyco_hydro_b"/>
</dbReference>
<dbReference type="InterPro" id="IPR000111">
    <property type="entry name" value="Glyco_hydro_27/36_CS"/>
</dbReference>
<feature type="binding site" evidence="8">
    <location>
        <position position="528"/>
    </location>
    <ligand>
        <name>substrate</name>
    </ligand>
</feature>
<dbReference type="InterPro" id="IPR050985">
    <property type="entry name" value="Alpha-glycosidase_related"/>
</dbReference>
<dbReference type="InterPro" id="IPR017853">
    <property type="entry name" value="GH"/>
</dbReference>
<name>A0A4R6U432_9BACI</name>
<dbReference type="GO" id="GO:0004557">
    <property type="term" value="F:alpha-galactosidase activity"/>
    <property type="evidence" value="ECO:0007669"/>
    <property type="project" value="UniProtKB-UniRule"/>
</dbReference>
<dbReference type="PRINTS" id="PR00743">
    <property type="entry name" value="GLHYDRLASE36"/>
</dbReference>
<dbReference type="PANTHER" id="PTHR43053">
    <property type="entry name" value="GLYCOSIDASE FAMILY 31"/>
    <property type="match status" value="1"/>
</dbReference>
<feature type="binding site" evidence="8">
    <location>
        <position position="550"/>
    </location>
    <ligand>
        <name>substrate</name>
    </ligand>
</feature>
<dbReference type="InterPro" id="IPR002252">
    <property type="entry name" value="Glyco_hydro_36"/>
</dbReference>
<evidence type="ECO:0000256" key="4">
    <source>
        <dbReference type="ARBA" id="ARBA00022801"/>
    </source>
</evidence>
<feature type="binding site" evidence="8">
    <location>
        <position position="445"/>
    </location>
    <ligand>
        <name>substrate</name>
    </ligand>
</feature>
<dbReference type="Gene3D" id="2.70.98.60">
    <property type="entry name" value="alpha-galactosidase from lactobacil brevis"/>
    <property type="match status" value="1"/>
</dbReference>
<comment type="similarity">
    <text evidence="2">Belongs to the glycosyl hydrolase 36 family.</text>
</comment>
<evidence type="ECO:0000256" key="2">
    <source>
        <dbReference type="ARBA" id="ARBA00006202"/>
    </source>
</evidence>
<dbReference type="PIRSF" id="PIRSF005536">
    <property type="entry name" value="Agal"/>
    <property type="match status" value="1"/>
</dbReference>
<dbReference type="Gene3D" id="3.20.20.70">
    <property type="entry name" value="Aldolase class I"/>
    <property type="match status" value="1"/>
</dbReference>
<keyword evidence="5 6" id="KW-0326">Glycosidase</keyword>
<reference evidence="11 12" key="1">
    <citation type="submission" date="2019-03" db="EMBL/GenBank/DDBJ databases">
        <title>Genomic Encyclopedia of Type Strains, Phase IV (KMG-IV): sequencing the most valuable type-strain genomes for metagenomic binning, comparative biology and taxonomic classification.</title>
        <authorList>
            <person name="Goeker M."/>
        </authorList>
    </citation>
    <scope>NUCLEOTIDE SEQUENCE [LARGE SCALE GENOMIC DNA]</scope>
    <source>
        <strain evidence="11 12">DSM 28697</strain>
    </source>
</reference>
<dbReference type="EC" id="3.2.1.22" evidence="3 6"/>
<feature type="active site" description="Proton donor" evidence="7">
    <location>
        <position position="550"/>
    </location>
</feature>
<dbReference type="InterPro" id="IPR031705">
    <property type="entry name" value="Glyco_hydro_36_C"/>
</dbReference>
<dbReference type="GO" id="GO:0016052">
    <property type="term" value="P:carbohydrate catabolic process"/>
    <property type="evidence" value="ECO:0007669"/>
    <property type="project" value="InterPro"/>
</dbReference>
<dbReference type="RefSeq" id="WP_243740035.1">
    <property type="nucleotide sequence ID" value="NZ_SNYJ01000005.1"/>
</dbReference>
<keyword evidence="4 6" id="KW-0378">Hydrolase</keyword>
<dbReference type="Proteomes" id="UP000295632">
    <property type="component" value="Unassembled WGS sequence"/>
</dbReference>
<evidence type="ECO:0000256" key="3">
    <source>
        <dbReference type="ARBA" id="ARBA00012755"/>
    </source>
</evidence>
<evidence type="ECO:0000313" key="12">
    <source>
        <dbReference type="Proteomes" id="UP000295632"/>
    </source>
</evidence>
<dbReference type="PANTHER" id="PTHR43053:SF3">
    <property type="entry name" value="ALPHA-GALACTOSIDASE C-RELATED"/>
    <property type="match status" value="1"/>
</dbReference>
<dbReference type="Pfam" id="PF16875">
    <property type="entry name" value="Glyco_hydro_36N"/>
    <property type="match status" value="1"/>
</dbReference>
<dbReference type="FunFam" id="3.20.20.70:FF:000118">
    <property type="entry name" value="Alpha-galactosidase"/>
    <property type="match status" value="1"/>
</dbReference>
<dbReference type="Pfam" id="PF16874">
    <property type="entry name" value="Glyco_hydro_36C"/>
    <property type="match status" value="1"/>
</dbReference>
<dbReference type="EMBL" id="SNYJ01000005">
    <property type="protein sequence ID" value="TDQ40841.1"/>
    <property type="molecule type" value="Genomic_DNA"/>
</dbReference>
<feature type="binding site" evidence="8">
    <location>
        <begin position="368"/>
        <end position="369"/>
    </location>
    <ligand>
        <name>substrate</name>
    </ligand>
</feature>
<evidence type="ECO:0000256" key="6">
    <source>
        <dbReference type="PIRNR" id="PIRNR005536"/>
    </source>
</evidence>
<evidence type="ECO:0000313" key="11">
    <source>
        <dbReference type="EMBL" id="TDQ40841.1"/>
    </source>
</evidence>
<dbReference type="PROSITE" id="PS00512">
    <property type="entry name" value="ALPHA_GALACTOSIDASE"/>
    <property type="match status" value="1"/>
</dbReference>
<feature type="binding site" evidence="8">
    <location>
        <position position="201"/>
    </location>
    <ligand>
        <name>substrate</name>
    </ligand>
</feature>
<feature type="active site" description="Nucleophile" evidence="7">
    <location>
        <position position="480"/>
    </location>
</feature>
<dbReference type="Gene3D" id="2.60.40.1180">
    <property type="entry name" value="Golgi alpha-mannosidase II"/>
    <property type="match status" value="1"/>
</dbReference>
<dbReference type="InterPro" id="IPR031704">
    <property type="entry name" value="Glyco_hydro_36_N"/>
</dbReference>
<feature type="domain" description="Glycosyl hydrolase family 36 C-terminal" evidence="9">
    <location>
        <begin position="651"/>
        <end position="743"/>
    </location>
</feature>
<dbReference type="AlphaFoldDB" id="A0A4R6U432"/>
<evidence type="ECO:0000259" key="10">
    <source>
        <dbReference type="Pfam" id="PF16875"/>
    </source>
</evidence>
<protein>
    <recommendedName>
        <fullName evidence="3 6">Alpha-galactosidase</fullName>
        <ecNumber evidence="3 6">3.2.1.22</ecNumber>
    </recommendedName>
</protein>
<organism evidence="11 12">
    <name type="scientific">Aureibacillus halotolerans</name>
    <dbReference type="NCBI Taxonomy" id="1508390"/>
    <lineage>
        <taxon>Bacteria</taxon>
        <taxon>Bacillati</taxon>
        <taxon>Bacillota</taxon>
        <taxon>Bacilli</taxon>
        <taxon>Bacillales</taxon>
        <taxon>Bacillaceae</taxon>
        <taxon>Aureibacillus</taxon>
    </lineage>
</organism>
<dbReference type="InterPro" id="IPR013785">
    <property type="entry name" value="Aldolase_TIM"/>
</dbReference>
<evidence type="ECO:0000259" key="9">
    <source>
        <dbReference type="Pfam" id="PF16874"/>
    </source>
</evidence>
<dbReference type="SUPFAM" id="SSF51445">
    <property type="entry name" value="(Trans)glycosidases"/>
    <property type="match status" value="1"/>
</dbReference>
<feature type="domain" description="Glycosyl hydrolase family 36 N-terminal" evidence="10">
    <location>
        <begin position="29"/>
        <end position="286"/>
    </location>
</feature>
<sequence length="748" mass="85032">MAILVEQENQQFHLTNGQLSYIFHVMKNGQLGHLYYGKALTHRSDFSHLQRYDLHTPNTSHPYVDDPDFSMETSRQEYPVYGTTDFREPALHVLQSDGSHITNFEYVSHEMFAGKKALPQMPATYTNEGSDAETLEIHLFDSHLGVELTLSYTLFRDLPILTRHTVIKNNGANSITLDRVMSGSVDLPHSDYDMVQLSGAWSRERHVKTRTLESGIQAVSSLRGSSSHQQNPFLALKSPEATEHTGDVYGFSLVYSSNFLAQVEVDQYDVARVLVGIHPFGFSWTLSSGETFTTPELVMAYSPNGLNGMSQAFHRLFQAHLVRGEWKHKDRPVLINNWEATYFNFDEQKLMNIVHEAKDLGVELFVLDDGWFGKRNNDTTSLGDWYVDEAKLPNGLGALAANVREAGLEFGLWFEVEMVSPVSELHKNHPEWVIQTPGRNMSLGRNQRVLDFTKQEVVDYIFERMSAVIKETKLSYIKWDMNRNITEAYSATLRPDQQGEFFHRYILGMYQLYERLTTAFPQVLFESCAAGGGRFDPGMLYYAPQAWTSDDTDAVERLKIQYGTSFVYPLSTMGAHVSDIPNHQTLRETSLRTRTNVAYFGLFGYELDPTSLSEEDKQQIKIDIKTYKMYRHLIRTGQFVRLQSPFTEGPTAWMVINEDKTEALVGYYKALASPTSVKMQTLKVAGISEESLYTVQELSQRKSVELYGDELMYSGLPLLTEFNGANRAVAETGGDGQSALYHLKRKEL</sequence>
<feature type="binding site" evidence="8">
    <location>
        <begin position="478"/>
        <end position="482"/>
    </location>
    <ligand>
        <name>substrate</name>
    </ligand>
</feature>
<evidence type="ECO:0000256" key="8">
    <source>
        <dbReference type="PIRSR" id="PIRSR005536-2"/>
    </source>
</evidence>
<gene>
    <name evidence="11" type="ORF">EV213_105187</name>
</gene>